<reference evidence="1 2" key="1">
    <citation type="submission" date="2018-03" db="EMBL/GenBank/DDBJ databases">
        <title>Bioinformatic expansion and discovery of thiopeptide antibiotics.</title>
        <authorList>
            <person name="Schwalen C.J."/>
            <person name="Hudson G.A."/>
            <person name="Mitchell D.A."/>
        </authorList>
    </citation>
    <scope>NUCLEOTIDE SEQUENCE [LARGE SCALE GENOMIC DNA]</scope>
    <source>
        <strain evidence="1 2">NRRL 8041</strain>
    </source>
</reference>
<evidence type="ECO:0000313" key="2">
    <source>
        <dbReference type="Proteomes" id="UP000248333"/>
    </source>
</evidence>
<protein>
    <submittedName>
        <fullName evidence="1">Uncharacterized protein</fullName>
    </submittedName>
</protein>
<dbReference type="AlphaFoldDB" id="A0A318NLL0"/>
<accession>A0A318NLL0</accession>
<name>A0A318NLL0_9ACTN</name>
<comment type="caution">
    <text evidence="1">The sequence shown here is derived from an EMBL/GenBank/DDBJ whole genome shotgun (WGS) entry which is preliminary data.</text>
</comment>
<organism evidence="1 2">
    <name type="scientific">Micromonospora arborensis</name>
    <dbReference type="NCBI Taxonomy" id="2116518"/>
    <lineage>
        <taxon>Bacteria</taxon>
        <taxon>Bacillati</taxon>
        <taxon>Actinomycetota</taxon>
        <taxon>Actinomycetes</taxon>
        <taxon>Micromonosporales</taxon>
        <taxon>Micromonosporaceae</taxon>
        <taxon>Micromonospora</taxon>
    </lineage>
</organism>
<dbReference type="Proteomes" id="UP000248333">
    <property type="component" value="Unassembled WGS sequence"/>
</dbReference>
<gene>
    <name evidence="1" type="ORF">C7C45_29415</name>
</gene>
<sequence length="199" mass="22060">MGFFDRQVAASDVEPEPIREPRPAWMKPEAVIPGVVAESHVLVHTDRVAVAISGLLAYPAGFEFSVTAVLRTPDRRVDLMHHHRVGYWAGQPVPAEFLRVGVQFADGSTVTNMDRRSLTPLDAEPAGRLLFPGSSQSDARRHEAHYWIWPLPPSGPVTFVCEWPAYDMPESRLEVDGQVILDAAARAVRLWPDTDETTG</sequence>
<dbReference type="OrthoDB" id="5186655at2"/>
<keyword evidence="2" id="KW-1185">Reference proteome</keyword>
<dbReference type="RefSeq" id="WP_146247441.1">
    <property type="nucleotide sequence ID" value="NZ_PYBV01000047.1"/>
</dbReference>
<dbReference type="EMBL" id="PYBV01000047">
    <property type="protein sequence ID" value="PYC64890.1"/>
    <property type="molecule type" value="Genomic_DNA"/>
</dbReference>
<proteinExistence type="predicted"/>
<evidence type="ECO:0000313" key="1">
    <source>
        <dbReference type="EMBL" id="PYC64890.1"/>
    </source>
</evidence>